<feature type="compositionally biased region" description="Pro residues" evidence="1">
    <location>
        <begin position="62"/>
        <end position="71"/>
    </location>
</feature>
<keyword evidence="3" id="KW-1185">Reference proteome</keyword>
<feature type="region of interest" description="Disordered" evidence="1">
    <location>
        <begin position="1"/>
        <end position="85"/>
    </location>
</feature>
<dbReference type="Proteomes" id="UP001303222">
    <property type="component" value="Unassembled WGS sequence"/>
</dbReference>
<sequence>MARFAQSRGLDLGPALSALGPRAQEDAVRLTPRRPGPSNVLPSSQPIPTSHQRPKHQKGSTTPPPTPPHPARSPSSSMPPNGASSQRLRVFDLALDGSCPCTSVVLALMASACESCHAVLGCQGCTYR</sequence>
<evidence type="ECO:0000256" key="1">
    <source>
        <dbReference type="SAM" id="MobiDB-lite"/>
    </source>
</evidence>
<dbReference type="EMBL" id="MU859166">
    <property type="protein sequence ID" value="KAK3950786.1"/>
    <property type="molecule type" value="Genomic_DNA"/>
</dbReference>
<name>A0AAN6NTK5_9PEZI</name>
<protein>
    <submittedName>
        <fullName evidence="2">Uncharacterized protein</fullName>
    </submittedName>
</protein>
<evidence type="ECO:0000313" key="3">
    <source>
        <dbReference type="Proteomes" id="UP001303222"/>
    </source>
</evidence>
<comment type="caution">
    <text evidence="2">The sequence shown here is derived from an EMBL/GenBank/DDBJ whole genome shotgun (WGS) entry which is preliminary data.</text>
</comment>
<gene>
    <name evidence="2" type="ORF">QBC32DRAFT_263845</name>
</gene>
<feature type="compositionally biased region" description="Polar residues" evidence="1">
    <location>
        <begin position="40"/>
        <end position="51"/>
    </location>
</feature>
<proteinExistence type="predicted"/>
<reference evidence="2" key="1">
    <citation type="journal article" date="2023" name="Mol. Phylogenet. Evol.">
        <title>Genome-scale phylogeny and comparative genomics of the fungal order Sordariales.</title>
        <authorList>
            <person name="Hensen N."/>
            <person name="Bonometti L."/>
            <person name="Westerberg I."/>
            <person name="Brannstrom I.O."/>
            <person name="Guillou S."/>
            <person name="Cros-Aarteil S."/>
            <person name="Calhoun S."/>
            <person name="Haridas S."/>
            <person name="Kuo A."/>
            <person name="Mondo S."/>
            <person name="Pangilinan J."/>
            <person name="Riley R."/>
            <person name="LaButti K."/>
            <person name="Andreopoulos B."/>
            <person name="Lipzen A."/>
            <person name="Chen C."/>
            <person name="Yan M."/>
            <person name="Daum C."/>
            <person name="Ng V."/>
            <person name="Clum A."/>
            <person name="Steindorff A."/>
            <person name="Ohm R.A."/>
            <person name="Martin F."/>
            <person name="Silar P."/>
            <person name="Natvig D.O."/>
            <person name="Lalanne C."/>
            <person name="Gautier V."/>
            <person name="Ament-Velasquez S.L."/>
            <person name="Kruys A."/>
            <person name="Hutchinson M.I."/>
            <person name="Powell A.J."/>
            <person name="Barry K."/>
            <person name="Miller A.N."/>
            <person name="Grigoriev I.V."/>
            <person name="Debuchy R."/>
            <person name="Gladieux P."/>
            <person name="Hiltunen Thoren M."/>
            <person name="Johannesson H."/>
        </authorList>
    </citation>
    <scope>NUCLEOTIDE SEQUENCE</scope>
    <source>
        <strain evidence="2">CBS 626.80</strain>
    </source>
</reference>
<dbReference type="AlphaFoldDB" id="A0AAN6NTK5"/>
<accession>A0AAN6NTK5</accession>
<organism evidence="2 3">
    <name type="scientific">Pseudoneurospora amorphoporcata</name>
    <dbReference type="NCBI Taxonomy" id="241081"/>
    <lineage>
        <taxon>Eukaryota</taxon>
        <taxon>Fungi</taxon>
        <taxon>Dikarya</taxon>
        <taxon>Ascomycota</taxon>
        <taxon>Pezizomycotina</taxon>
        <taxon>Sordariomycetes</taxon>
        <taxon>Sordariomycetidae</taxon>
        <taxon>Sordariales</taxon>
        <taxon>Sordariaceae</taxon>
        <taxon>Pseudoneurospora</taxon>
    </lineage>
</organism>
<evidence type="ECO:0000313" key="2">
    <source>
        <dbReference type="EMBL" id="KAK3950786.1"/>
    </source>
</evidence>
<reference evidence="2" key="2">
    <citation type="submission" date="2023-06" db="EMBL/GenBank/DDBJ databases">
        <authorList>
            <consortium name="Lawrence Berkeley National Laboratory"/>
            <person name="Mondo S.J."/>
            <person name="Hensen N."/>
            <person name="Bonometti L."/>
            <person name="Westerberg I."/>
            <person name="Brannstrom I.O."/>
            <person name="Guillou S."/>
            <person name="Cros-Aarteil S."/>
            <person name="Calhoun S."/>
            <person name="Haridas S."/>
            <person name="Kuo A."/>
            <person name="Pangilinan J."/>
            <person name="Riley R."/>
            <person name="Labutti K."/>
            <person name="Andreopoulos B."/>
            <person name="Lipzen A."/>
            <person name="Chen C."/>
            <person name="Yanf M."/>
            <person name="Daum C."/>
            <person name="Ng V."/>
            <person name="Clum A."/>
            <person name="Steindorff A."/>
            <person name="Ohm R."/>
            <person name="Martin F."/>
            <person name="Silar P."/>
            <person name="Natvig D."/>
            <person name="Lalanne C."/>
            <person name="Gautier V."/>
            <person name="Ament-Velasquez S.L."/>
            <person name="Kruys A."/>
            <person name="Hutchinson M.I."/>
            <person name="Powell A.J."/>
            <person name="Barry K."/>
            <person name="Miller A.N."/>
            <person name="Grigoriev I.V."/>
            <person name="Debuchy R."/>
            <person name="Gladieux P."/>
            <person name="Thoren M.H."/>
            <person name="Johannesson H."/>
        </authorList>
    </citation>
    <scope>NUCLEOTIDE SEQUENCE</scope>
    <source>
        <strain evidence="2">CBS 626.80</strain>
    </source>
</reference>